<evidence type="ECO:0000256" key="4">
    <source>
        <dbReference type="ARBA" id="ARBA00022692"/>
    </source>
</evidence>
<dbReference type="KEGG" id="rca:Rcas_1464"/>
<dbReference type="eggNOG" id="COG5557">
    <property type="taxonomic scope" value="Bacteria"/>
</dbReference>
<evidence type="ECO:0000313" key="8">
    <source>
        <dbReference type="EMBL" id="ABU57559.1"/>
    </source>
</evidence>
<keyword evidence="3" id="KW-1003">Cell membrane</keyword>
<dbReference type="EMDB" id="EMD-0936"/>
<dbReference type="EMDB" id="EMD-0937"/>
<organism evidence="8 9">
    <name type="scientific">Roseiflexus castenholzii (strain DSM 13941 / HLO8)</name>
    <dbReference type="NCBI Taxonomy" id="383372"/>
    <lineage>
        <taxon>Bacteria</taxon>
        <taxon>Bacillati</taxon>
        <taxon>Chloroflexota</taxon>
        <taxon>Chloroflexia</taxon>
        <taxon>Chloroflexales</taxon>
        <taxon>Roseiflexineae</taxon>
        <taxon>Roseiflexaceae</taxon>
        <taxon>Roseiflexus</taxon>
    </lineage>
</organism>
<feature type="transmembrane region" description="Helical" evidence="7">
    <location>
        <begin position="49"/>
        <end position="71"/>
    </location>
</feature>
<keyword evidence="9" id="KW-1185">Reference proteome</keyword>
<protein>
    <submittedName>
        <fullName evidence="8">Polysulphide reductase NrfD</fullName>
    </submittedName>
</protein>
<keyword evidence="4 7" id="KW-0812">Transmembrane</keyword>
<dbReference type="RefSeq" id="WP_012119987.1">
    <property type="nucleotide sequence ID" value="NC_009767.1"/>
</dbReference>
<keyword evidence="6 7" id="KW-0472">Membrane</keyword>
<reference evidence="10 11" key="2">
    <citation type="journal article" date="2020" name="Sci. Adv.">
        <title>Cryo-EM structures of the air-oxidized and dithionite-reduced photosynthetic alternative complex III from &lt;i&gt;Roseiflexus castenholzii&lt;/i&gt;.</title>
        <authorList>
            <person name="Shi Y."/>
            <person name="Xin Y."/>
            <person name="Wang C."/>
            <person name="Blankenship R.E."/>
            <person name="Sun F."/>
            <person name="Xu X."/>
        </authorList>
    </citation>
    <scope>STRUCTURE BY ELECTRON MICROSCOPY (3.20 ANGSTROMS)</scope>
</reference>
<dbReference type="PDB" id="6LOD">
    <property type="method" value="EM"/>
    <property type="resolution" value="3.20 A"/>
    <property type="chains" value="C=1-471"/>
</dbReference>
<dbReference type="Proteomes" id="UP000000263">
    <property type="component" value="Chromosome"/>
</dbReference>
<feature type="transmembrane region" description="Helical" evidence="7">
    <location>
        <begin position="170"/>
        <end position="190"/>
    </location>
</feature>
<dbReference type="HOGENOM" id="CLU_021295_1_0_0"/>
<feature type="transmembrane region" description="Helical" evidence="7">
    <location>
        <begin position="351"/>
        <end position="369"/>
    </location>
</feature>
<dbReference type="EMBL" id="CP000804">
    <property type="protein sequence ID" value="ABU57559.1"/>
    <property type="molecule type" value="Genomic_DNA"/>
</dbReference>
<feature type="transmembrane region" description="Helical" evidence="7">
    <location>
        <begin position="310"/>
        <end position="331"/>
    </location>
</feature>
<accession>A7NJ89</accession>
<sequence length="471" mass="53895">MASQPAQKSAYGKMLEELLGPKQTYESVTRTIGDIVLTPIRKTPWGWPVGFVIAALGLLMYLFSLAVLFTVGVGVWGINIPVAWGFDIINFVWWIGIGHAGTLISAILLLFRQDWRTSINRAAEAMTIFAVACAGIYPLVHTGRPWLDYWMLPYPGTLGMWPQFRSALEWDVFAISTYATVSILFWYLGLIPDLASLRDRATNIWVKRFYGFLALGWRGGARDWNRYEVASLILAGLSTPLVLSVHSIISLDFAISQLPGWHVTVFPPYFVAGAVYCGFAMVILLLVPLRRWYKLHDLITIKHFDLMGKVMLASGLVVAYGYFAEIFYAWYSANIYEYFLITNRTMGPYAWSYWALIVLNVAIPQLLWFKRFRVSLPWLFFISICINIGMWFERWVIIVLSLHRDFLPSSWGYYTPSVWDISLYAGSFGWFFFLFFLFIRLLPAISIFEVRDLVHKTETEKALAHGSAGHH</sequence>
<dbReference type="InterPro" id="IPR005614">
    <property type="entry name" value="NrfD-like"/>
</dbReference>
<evidence type="ECO:0007829" key="11">
    <source>
        <dbReference type="PDB" id="6LOE"/>
    </source>
</evidence>
<feature type="transmembrane region" description="Helical" evidence="7">
    <location>
        <begin position="376"/>
        <end position="401"/>
    </location>
</feature>
<feature type="transmembrane region" description="Helical" evidence="7">
    <location>
        <begin position="91"/>
        <end position="111"/>
    </location>
</feature>
<keyword evidence="10 11" id="KW-0002">3D-structure</keyword>
<comment type="subcellular location">
    <subcellularLocation>
        <location evidence="1">Cell membrane</location>
        <topology evidence="1">Multi-pass membrane protein</topology>
    </subcellularLocation>
</comment>
<dbReference type="STRING" id="383372.Rcas_1464"/>
<keyword evidence="5 7" id="KW-1133">Transmembrane helix</keyword>
<dbReference type="Pfam" id="PF03916">
    <property type="entry name" value="NrfD"/>
    <property type="match status" value="1"/>
</dbReference>
<dbReference type="AlphaFoldDB" id="A7NJ89"/>
<name>A7NJ89_ROSCS</name>
<dbReference type="PANTHER" id="PTHR43044">
    <property type="match status" value="1"/>
</dbReference>
<evidence type="ECO:0000256" key="2">
    <source>
        <dbReference type="ARBA" id="ARBA00008929"/>
    </source>
</evidence>
<evidence type="ECO:0000256" key="1">
    <source>
        <dbReference type="ARBA" id="ARBA00004651"/>
    </source>
</evidence>
<evidence type="ECO:0000256" key="6">
    <source>
        <dbReference type="ARBA" id="ARBA00023136"/>
    </source>
</evidence>
<comment type="similarity">
    <text evidence="2">Belongs to the NrfD family.</text>
</comment>
<dbReference type="GO" id="GO:0005886">
    <property type="term" value="C:plasma membrane"/>
    <property type="evidence" value="ECO:0007669"/>
    <property type="project" value="UniProtKB-SubCell"/>
</dbReference>
<evidence type="ECO:0000256" key="3">
    <source>
        <dbReference type="ARBA" id="ARBA00022475"/>
    </source>
</evidence>
<evidence type="ECO:0000313" key="9">
    <source>
        <dbReference type="Proteomes" id="UP000000263"/>
    </source>
</evidence>
<feature type="transmembrane region" description="Helical" evidence="7">
    <location>
        <begin position="229"/>
        <end position="249"/>
    </location>
</feature>
<evidence type="ECO:0007829" key="10">
    <source>
        <dbReference type="PDB" id="6LOD"/>
    </source>
</evidence>
<feature type="transmembrane region" description="Helical" evidence="7">
    <location>
        <begin position="421"/>
        <end position="442"/>
    </location>
</feature>
<evidence type="ECO:0000256" key="5">
    <source>
        <dbReference type="ARBA" id="ARBA00022989"/>
    </source>
</evidence>
<gene>
    <name evidence="8" type="ordered locus">Rcas_1464</name>
</gene>
<proteinExistence type="evidence at protein level"/>
<evidence type="ECO:0000256" key="7">
    <source>
        <dbReference type="SAM" id="Phobius"/>
    </source>
</evidence>
<dbReference type="SMR" id="A7NJ89"/>
<reference evidence="8 9" key="1">
    <citation type="submission" date="2007-08" db="EMBL/GenBank/DDBJ databases">
        <title>Complete sequence of Roseiflexus castenholzii DSM 13941.</title>
        <authorList>
            <consortium name="US DOE Joint Genome Institute"/>
            <person name="Copeland A."/>
            <person name="Lucas S."/>
            <person name="Lapidus A."/>
            <person name="Barry K."/>
            <person name="Glavina del Rio T."/>
            <person name="Dalin E."/>
            <person name="Tice H."/>
            <person name="Pitluck S."/>
            <person name="Thompson L.S."/>
            <person name="Brettin T."/>
            <person name="Bruce D."/>
            <person name="Detter J.C."/>
            <person name="Han C."/>
            <person name="Tapia R."/>
            <person name="Schmutz J."/>
            <person name="Larimer F."/>
            <person name="Land M."/>
            <person name="Hauser L."/>
            <person name="Kyrpides N."/>
            <person name="Mikhailova N."/>
            <person name="Bryant D.A."/>
            <person name="Hanada S."/>
            <person name="Tsukatani Y."/>
            <person name="Richardson P."/>
        </authorList>
    </citation>
    <scope>NUCLEOTIDE SEQUENCE [LARGE SCALE GENOMIC DNA]</scope>
    <source>
        <strain evidence="9">DSM 13941 / HLO8</strain>
    </source>
</reference>
<dbReference type="PANTHER" id="PTHR43044:SF2">
    <property type="entry name" value="POLYSULPHIDE REDUCTASE NRFD"/>
    <property type="match status" value="1"/>
</dbReference>
<dbReference type="PDB" id="6LOE">
    <property type="method" value="EM"/>
    <property type="resolution" value="3.50 A"/>
    <property type="chains" value="C=1-471"/>
</dbReference>
<feature type="transmembrane region" description="Helical" evidence="7">
    <location>
        <begin position="123"/>
        <end position="140"/>
    </location>
</feature>
<dbReference type="OrthoDB" id="9768846at2"/>
<feature type="transmembrane region" description="Helical" evidence="7">
    <location>
        <begin position="269"/>
        <end position="289"/>
    </location>
</feature>